<dbReference type="InterPro" id="IPR020449">
    <property type="entry name" value="Tscrpt_reg_AraC-type_HTH"/>
</dbReference>
<dbReference type="SMART" id="SM00342">
    <property type="entry name" value="HTH_ARAC"/>
    <property type="match status" value="1"/>
</dbReference>
<evidence type="ECO:0000256" key="2">
    <source>
        <dbReference type="ARBA" id="ARBA00023125"/>
    </source>
</evidence>
<dbReference type="InterPro" id="IPR018062">
    <property type="entry name" value="HTH_AraC-typ_CS"/>
</dbReference>
<dbReference type="PROSITE" id="PS01124">
    <property type="entry name" value="HTH_ARAC_FAMILY_2"/>
    <property type="match status" value="1"/>
</dbReference>
<dbReference type="PRINTS" id="PR00032">
    <property type="entry name" value="HTHARAC"/>
</dbReference>
<feature type="domain" description="HTH araC/xylS-type" evidence="5">
    <location>
        <begin position="683"/>
        <end position="781"/>
    </location>
</feature>
<dbReference type="PANTHER" id="PTHR43280:SF10">
    <property type="entry name" value="REGULATORY PROTEIN POCR"/>
    <property type="match status" value="1"/>
</dbReference>
<dbReference type="InterPro" id="IPR018060">
    <property type="entry name" value="HTH_AraC"/>
</dbReference>
<name>A0A2W6NIN0_9BACL</name>
<sequence length="783" mass="89811">MLLLPKYLLRLLCFTMILGALPVIVIGSVSYTIASRDIEQKVRESNLQILHQTQMRVEQVLRSLQLSSIQYVNSPLVLRAMKQPLDSSEFQEIRDLTSGFNNLQAVTSIDQAYLVNLDEDWVVSMRSFGKLSDFSIRDRIGTYLTYTNSLFWVTQNKSSAKESVPVSAGMGEALTEQAQPPTLISSDNVVSMVFKIPMVPTNVKPKGFLVIDIADAELSSFLSRNPNSGDLYVLDQDQQYFLNDTNYGSKYDQLNKDIQEKVQMSGESQGFFSAEVEDKPVAVSYRQSPLNGWLYVSVVSLGQITAQSQKIAVVTGVATLIMLCVTGLVAIYGSRRMYSPISRLLQFTKGLDSPLPPAGRRQDEFIYIEERLSTLFSSEQTMREQMKGQHVHLQEFFMTKLLTGKISEEDFRYQGELYDFPTSWSHLGVLMLQIDTLEGTRYEEKDRDLLLFAVNNMVGELLPSEIRFTPVMLDDAQVTVLASSLKDELQLKEWMHKQADWIRERVVTYLNLPVSIGISRAYSSIGATPRAYQESREALQGRVSLGSRIILHYEDIQPRGQMEAALYTQLRMIEDQLASALKQGDEEKTDMYFRQYLGLLADKKLHFSEYPVIMVQLLSRVYQLVQEQGGDVAEVLGEKASMAYLLKLSTLDEMTSWFRKRLFLPVIRFWREQEESQYMNIARRMIRLIEERYDRDLSLEACAEELNFHPVYLSRVFKKEAGVNFTEYLAEYRMEKAKTWLQTTDLKIAEIAEKLNYTNPTAFIRTFRKITGTTPGKYREQQR</sequence>
<evidence type="ECO:0000313" key="7">
    <source>
        <dbReference type="Proteomes" id="UP000249204"/>
    </source>
</evidence>
<evidence type="ECO:0000259" key="5">
    <source>
        <dbReference type="PROSITE" id="PS01124"/>
    </source>
</evidence>
<evidence type="ECO:0000256" key="4">
    <source>
        <dbReference type="SAM" id="Phobius"/>
    </source>
</evidence>
<keyword evidence="1" id="KW-0805">Transcription regulation</keyword>
<evidence type="ECO:0000256" key="3">
    <source>
        <dbReference type="ARBA" id="ARBA00023163"/>
    </source>
</evidence>
<evidence type="ECO:0000313" key="6">
    <source>
        <dbReference type="EMBL" id="PZT55782.1"/>
    </source>
</evidence>
<gene>
    <name evidence="6" type="ORF">DN757_10030</name>
</gene>
<dbReference type="PANTHER" id="PTHR43280">
    <property type="entry name" value="ARAC-FAMILY TRANSCRIPTIONAL REGULATOR"/>
    <property type="match status" value="1"/>
</dbReference>
<dbReference type="EMBL" id="QKWW01000025">
    <property type="protein sequence ID" value="PZT55782.1"/>
    <property type="molecule type" value="Genomic_DNA"/>
</dbReference>
<proteinExistence type="predicted"/>
<dbReference type="SUPFAM" id="SSF46689">
    <property type="entry name" value="Homeodomain-like"/>
    <property type="match status" value="2"/>
</dbReference>
<feature type="transmembrane region" description="Helical" evidence="4">
    <location>
        <begin position="311"/>
        <end position="333"/>
    </location>
</feature>
<keyword evidence="4" id="KW-0812">Transmembrane</keyword>
<dbReference type="InterPro" id="IPR009057">
    <property type="entry name" value="Homeodomain-like_sf"/>
</dbReference>
<dbReference type="InterPro" id="IPR041522">
    <property type="entry name" value="CdaR_GGDEF"/>
</dbReference>
<dbReference type="GO" id="GO:0003700">
    <property type="term" value="F:DNA-binding transcription factor activity"/>
    <property type="evidence" value="ECO:0007669"/>
    <property type="project" value="InterPro"/>
</dbReference>
<reference evidence="6 7" key="1">
    <citation type="submission" date="2018-06" db="EMBL/GenBank/DDBJ databases">
        <title>Isolation of heavy metals resistant Paenibacillus silvae NC2 from Gold-Copper mine in ZiJin, China.</title>
        <authorList>
            <person name="Xu J."/>
            <person name="Mazhar H.S."/>
            <person name="Rensing C."/>
        </authorList>
    </citation>
    <scope>NUCLEOTIDE SEQUENCE [LARGE SCALE GENOMIC DNA]</scope>
    <source>
        <strain evidence="6 7">NC2</strain>
    </source>
</reference>
<keyword evidence="4" id="KW-1133">Transmembrane helix</keyword>
<dbReference type="Pfam" id="PF17853">
    <property type="entry name" value="GGDEF_2"/>
    <property type="match status" value="1"/>
</dbReference>
<keyword evidence="2" id="KW-0238">DNA-binding</keyword>
<keyword evidence="3" id="KW-0804">Transcription</keyword>
<protein>
    <submittedName>
        <fullName evidence="6">AraC family transcriptional regulator</fullName>
    </submittedName>
</protein>
<organism evidence="6 7">
    <name type="scientific">Paenibacillus silvae</name>
    <dbReference type="NCBI Taxonomy" id="1325358"/>
    <lineage>
        <taxon>Bacteria</taxon>
        <taxon>Bacillati</taxon>
        <taxon>Bacillota</taxon>
        <taxon>Bacilli</taxon>
        <taxon>Bacillales</taxon>
        <taxon>Paenibacillaceae</taxon>
        <taxon>Paenibacillus</taxon>
    </lineage>
</organism>
<dbReference type="Gene3D" id="1.10.10.60">
    <property type="entry name" value="Homeodomain-like"/>
    <property type="match status" value="2"/>
</dbReference>
<accession>A0A2W6NIN0</accession>
<keyword evidence="4" id="KW-0472">Membrane</keyword>
<dbReference type="GO" id="GO:0043565">
    <property type="term" value="F:sequence-specific DNA binding"/>
    <property type="evidence" value="ECO:0007669"/>
    <property type="project" value="InterPro"/>
</dbReference>
<dbReference type="PROSITE" id="PS00041">
    <property type="entry name" value="HTH_ARAC_FAMILY_1"/>
    <property type="match status" value="1"/>
</dbReference>
<dbReference type="AlphaFoldDB" id="A0A2W6NIN0"/>
<dbReference type="Proteomes" id="UP000249204">
    <property type="component" value="Unassembled WGS sequence"/>
</dbReference>
<dbReference type="Pfam" id="PF12833">
    <property type="entry name" value="HTH_18"/>
    <property type="match status" value="1"/>
</dbReference>
<comment type="caution">
    <text evidence="6">The sequence shown here is derived from an EMBL/GenBank/DDBJ whole genome shotgun (WGS) entry which is preliminary data.</text>
</comment>
<evidence type="ECO:0000256" key="1">
    <source>
        <dbReference type="ARBA" id="ARBA00023015"/>
    </source>
</evidence>
<feature type="transmembrane region" description="Helical" evidence="4">
    <location>
        <begin position="7"/>
        <end position="33"/>
    </location>
</feature>